<dbReference type="InterPro" id="IPR002347">
    <property type="entry name" value="SDR_fam"/>
</dbReference>
<protein>
    <submittedName>
        <fullName evidence="3">SDR family NAD(P)-dependent oxidoreductase</fullName>
    </submittedName>
</protein>
<dbReference type="PRINTS" id="PR00081">
    <property type="entry name" value="GDHRDH"/>
</dbReference>
<dbReference type="SUPFAM" id="SSF51735">
    <property type="entry name" value="NAD(P)-binding Rossmann-fold domains"/>
    <property type="match status" value="1"/>
</dbReference>
<dbReference type="PANTHER" id="PTHR24320">
    <property type="entry name" value="RETINOL DEHYDROGENASE"/>
    <property type="match status" value="1"/>
</dbReference>
<dbReference type="EMBL" id="WJIF01000002">
    <property type="protein sequence ID" value="MRG59263.1"/>
    <property type="molecule type" value="Genomic_DNA"/>
</dbReference>
<name>A0A6I2FBF8_9MICO</name>
<organism evidence="3 4">
    <name type="scientific">Agromyces agglutinans</name>
    <dbReference type="NCBI Taxonomy" id="2662258"/>
    <lineage>
        <taxon>Bacteria</taxon>
        <taxon>Bacillati</taxon>
        <taxon>Actinomycetota</taxon>
        <taxon>Actinomycetes</taxon>
        <taxon>Micrococcales</taxon>
        <taxon>Microbacteriaceae</taxon>
        <taxon>Agromyces</taxon>
    </lineage>
</organism>
<comment type="similarity">
    <text evidence="1">Belongs to the short-chain dehydrogenases/reductases (SDR) family.</text>
</comment>
<reference evidence="3 4" key="1">
    <citation type="submission" date="2019-10" db="EMBL/GenBank/DDBJ databases">
        <authorList>
            <person name="Nie G."/>
            <person name="Ming H."/>
            <person name="Yi B."/>
        </authorList>
    </citation>
    <scope>NUCLEOTIDE SEQUENCE [LARGE SCALE GENOMIC DNA]</scope>
    <source>
        <strain evidence="3 4">CFH 90414</strain>
    </source>
</reference>
<gene>
    <name evidence="3" type="ORF">GE115_05175</name>
</gene>
<dbReference type="AlphaFoldDB" id="A0A6I2FBF8"/>
<evidence type="ECO:0000313" key="3">
    <source>
        <dbReference type="EMBL" id="MRG59263.1"/>
    </source>
</evidence>
<dbReference type="GO" id="GO:0016491">
    <property type="term" value="F:oxidoreductase activity"/>
    <property type="evidence" value="ECO:0007669"/>
    <property type="project" value="UniProtKB-KW"/>
</dbReference>
<dbReference type="Proteomes" id="UP000431080">
    <property type="component" value="Unassembled WGS sequence"/>
</dbReference>
<proteinExistence type="inferred from homology"/>
<dbReference type="Pfam" id="PF00106">
    <property type="entry name" value="adh_short"/>
    <property type="match status" value="1"/>
</dbReference>
<dbReference type="Gene3D" id="3.40.50.720">
    <property type="entry name" value="NAD(P)-binding Rossmann-like Domain"/>
    <property type="match status" value="1"/>
</dbReference>
<evidence type="ECO:0000313" key="4">
    <source>
        <dbReference type="Proteomes" id="UP000431080"/>
    </source>
</evidence>
<evidence type="ECO:0000256" key="1">
    <source>
        <dbReference type="ARBA" id="ARBA00006484"/>
    </source>
</evidence>
<dbReference type="InterPro" id="IPR036291">
    <property type="entry name" value="NAD(P)-bd_dom_sf"/>
</dbReference>
<sequence length="355" mass="36256">MSWYPAPLPDLTGRAYLVTGANAGLGFFTAARLVGAGARVVMTGRSSERLDAAAGVIRERVAAGAGSGEVGGSVETLVMDQASLGSVAAGAATVLGRELTGGAPLDGIVLNAGIVHTPFRRQVSVDGRELVLATNVLGHFALLARLLEPAAAPAAPAPAAASPAPAAASPAAQPAPAFTAGARIVTLGSLSTLLTTFRVDDLQLERGYDPWRAYAQSKIAAASIAFELDRRLRAADAPLVSLVAHPGYSISGRTPFVPGVNEPSRGSRFADALQAAWAQGKHRGAEPILHAITADGVAGGQFWGPRGLVKGPPSPQRPVGVTTDPLVAARVWDVAERATGVRLDLERGPALEPGH</sequence>
<comment type="caution">
    <text evidence="3">The sequence shown here is derived from an EMBL/GenBank/DDBJ whole genome shotgun (WGS) entry which is preliminary data.</text>
</comment>
<dbReference type="RefSeq" id="WP_312854915.1">
    <property type="nucleotide sequence ID" value="NZ_WJIF01000002.1"/>
</dbReference>
<keyword evidence="2" id="KW-0560">Oxidoreductase</keyword>
<keyword evidence="4" id="KW-1185">Reference proteome</keyword>
<dbReference type="PANTHER" id="PTHR24320:SF148">
    <property type="entry name" value="NAD(P)-BINDING ROSSMANN-FOLD SUPERFAMILY PROTEIN"/>
    <property type="match status" value="1"/>
</dbReference>
<accession>A0A6I2FBF8</accession>
<evidence type="ECO:0000256" key="2">
    <source>
        <dbReference type="ARBA" id="ARBA00023002"/>
    </source>
</evidence>